<keyword evidence="4" id="KW-1185">Reference proteome</keyword>
<dbReference type="EMBL" id="CANHGI010000004">
    <property type="protein sequence ID" value="CAI5448441.1"/>
    <property type="molecule type" value="Genomic_DNA"/>
</dbReference>
<dbReference type="Pfam" id="PF05071">
    <property type="entry name" value="NDUFA12"/>
    <property type="match status" value="1"/>
</dbReference>
<dbReference type="AlphaFoldDB" id="A0A9P1IPM7"/>
<evidence type="ECO:0008006" key="5">
    <source>
        <dbReference type="Google" id="ProtNLM"/>
    </source>
</evidence>
<gene>
    <name evidence="3" type="ORF">CAMP_LOCUS11078</name>
</gene>
<organism evidence="3 4">
    <name type="scientific">Caenorhabditis angaria</name>
    <dbReference type="NCBI Taxonomy" id="860376"/>
    <lineage>
        <taxon>Eukaryota</taxon>
        <taxon>Metazoa</taxon>
        <taxon>Ecdysozoa</taxon>
        <taxon>Nematoda</taxon>
        <taxon>Chromadorea</taxon>
        <taxon>Rhabditida</taxon>
        <taxon>Rhabditina</taxon>
        <taxon>Rhabditomorpha</taxon>
        <taxon>Rhabditoidea</taxon>
        <taxon>Rhabditidae</taxon>
        <taxon>Peloderinae</taxon>
        <taxon>Caenorhabditis</taxon>
    </lineage>
</organism>
<dbReference type="GO" id="GO:0005739">
    <property type="term" value="C:mitochondrion"/>
    <property type="evidence" value="ECO:0007669"/>
    <property type="project" value="TreeGrafter"/>
</dbReference>
<feature type="compositionally biased region" description="Basic and acidic residues" evidence="2">
    <location>
        <begin position="115"/>
        <end position="139"/>
    </location>
</feature>
<evidence type="ECO:0000256" key="1">
    <source>
        <dbReference type="ARBA" id="ARBA00007355"/>
    </source>
</evidence>
<protein>
    <recommendedName>
        <fullName evidence="5">NADH dehydrogenase [ubiquinone] 1 alpha subcomplex subunit 12</fullName>
    </recommendedName>
</protein>
<dbReference type="GO" id="GO:0032981">
    <property type="term" value="P:mitochondrial respiratory chain complex I assembly"/>
    <property type="evidence" value="ECO:0007669"/>
    <property type="project" value="TreeGrafter"/>
</dbReference>
<comment type="caution">
    <text evidence="3">The sequence shown here is derived from an EMBL/GenBank/DDBJ whole genome shotgun (WGS) entry which is preliminary data.</text>
</comment>
<dbReference type="OrthoDB" id="10255576at2759"/>
<dbReference type="PANTHER" id="PTHR32470">
    <property type="entry name" value="ADH DEHYDROGENASE [UBIQUINONE] 1 ALPHA SUBCOMPLEX ASSEMBLY FACTOR 2"/>
    <property type="match status" value="1"/>
</dbReference>
<dbReference type="Proteomes" id="UP001152747">
    <property type="component" value="Unassembled WGS sequence"/>
</dbReference>
<dbReference type="PANTHER" id="PTHR32470:SF2">
    <property type="entry name" value="NADH DEHYDROGENASE [UBIQUINONE] 1 ALPHA SUBCOMPLEX ASSEMBLY FACTOR 2"/>
    <property type="match status" value="1"/>
</dbReference>
<name>A0A9P1IPM7_9PELO</name>
<dbReference type="InterPro" id="IPR007763">
    <property type="entry name" value="NDUFA12"/>
</dbReference>
<proteinExistence type="inferred from homology"/>
<accession>A0A9P1IPM7</accession>
<dbReference type="InterPro" id="IPR052618">
    <property type="entry name" value="ComplexI_NDUFA12"/>
</dbReference>
<dbReference type="GO" id="GO:0045271">
    <property type="term" value="C:respiratory chain complex I"/>
    <property type="evidence" value="ECO:0007669"/>
    <property type="project" value="InterPro"/>
</dbReference>
<comment type="similarity">
    <text evidence="1">Belongs to the complex I NDUFA12 subunit family.</text>
</comment>
<reference evidence="3" key="1">
    <citation type="submission" date="2022-11" db="EMBL/GenBank/DDBJ databases">
        <authorList>
            <person name="Kikuchi T."/>
        </authorList>
    </citation>
    <scope>NUCLEOTIDE SEQUENCE</scope>
    <source>
        <strain evidence="3">PS1010</strain>
    </source>
</reference>
<evidence type="ECO:0000313" key="4">
    <source>
        <dbReference type="Proteomes" id="UP001152747"/>
    </source>
</evidence>
<evidence type="ECO:0000256" key="2">
    <source>
        <dbReference type="SAM" id="MobiDB-lite"/>
    </source>
</evidence>
<feature type="region of interest" description="Disordered" evidence="2">
    <location>
        <begin position="85"/>
        <end position="139"/>
    </location>
</feature>
<sequence>MSRQGAWGRVLSNFWKYVRNDMSKKNYIAEDAHGNKYYEIANSRQNVGRGFEPPKNSPKIEPDIEWQAWLRGTRRFPPSDQEIALNRQKQQAQLAQDSNTEKRAPIVNSEGMGSGDHKPQKFPKYKDLEVTPGFREDKK</sequence>
<feature type="compositionally biased region" description="Polar residues" evidence="2">
    <location>
        <begin position="87"/>
        <end position="98"/>
    </location>
</feature>
<evidence type="ECO:0000313" key="3">
    <source>
        <dbReference type="EMBL" id="CAI5448441.1"/>
    </source>
</evidence>